<reference evidence="1 2" key="1">
    <citation type="journal article" date="2019" name="New Phytol.">
        <title>Comparative genomics reveals unique wood-decay strategies and fruiting body development in the Schizophyllaceae.</title>
        <authorList>
            <person name="Almasi E."/>
            <person name="Sahu N."/>
            <person name="Krizsan K."/>
            <person name="Balint B."/>
            <person name="Kovacs G.M."/>
            <person name="Kiss B."/>
            <person name="Cseklye J."/>
            <person name="Drula E."/>
            <person name="Henrissat B."/>
            <person name="Nagy I."/>
            <person name="Chovatia M."/>
            <person name="Adam C."/>
            <person name="LaButti K."/>
            <person name="Lipzen A."/>
            <person name="Riley R."/>
            <person name="Grigoriev I.V."/>
            <person name="Nagy L.G."/>
        </authorList>
    </citation>
    <scope>NUCLEOTIDE SEQUENCE [LARGE SCALE GENOMIC DNA]</scope>
    <source>
        <strain evidence="1 2">NL-1724</strain>
    </source>
</reference>
<evidence type="ECO:0000313" key="2">
    <source>
        <dbReference type="Proteomes" id="UP000320762"/>
    </source>
</evidence>
<name>A0A550CK91_9AGAR</name>
<comment type="caution">
    <text evidence="1">The sequence shown here is derived from an EMBL/GenBank/DDBJ whole genome shotgun (WGS) entry which is preliminary data.</text>
</comment>
<feature type="non-terminal residue" evidence="1">
    <location>
        <position position="162"/>
    </location>
</feature>
<dbReference type="AlphaFoldDB" id="A0A550CK91"/>
<sequence length="162" mass="18002">MGSLTRKHRLLRCFGCHSLCQIRPAPLHPAFPLQSLPRCFPICTNIDLSLRRLMLSSGRSPVVLHQRHVVGSVRHPSCAKCVLTAFHSSASVWPRSNTCPHTPALWEQLAPPVRPAALHQPTAGLVCWESALRHADDTTLVRCIGRGHWGIHGVTRRPSERV</sequence>
<evidence type="ECO:0000313" key="1">
    <source>
        <dbReference type="EMBL" id="TRM65225.1"/>
    </source>
</evidence>
<gene>
    <name evidence="1" type="ORF">BD626DRAFT_488112</name>
</gene>
<dbReference type="Proteomes" id="UP000320762">
    <property type="component" value="Unassembled WGS sequence"/>
</dbReference>
<dbReference type="EMBL" id="VDMD01000005">
    <property type="protein sequence ID" value="TRM65225.1"/>
    <property type="molecule type" value="Genomic_DNA"/>
</dbReference>
<keyword evidence="2" id="KW-1185">Reference proteome</keyword>
<organism evidence="1 2">
    <name type="scientific">Schizophyllum amplum</name>
    <dbReference type="NCBI Taxonomy" id="97359"/>
    <lineage>
        <taxon>Eukaryota</taxon>
        <taxon>Fungi</taxon>
        <taxon>Dikarya</taxon>
        <taxon>Basidiomycota</taxon>
        <taxon>Agaricomycotina</taxon>
        <taxon>Agaricomycetes</taxon>
        <taxon>Agaricomycetidae</taxon>
        <taxon>Agaricales</taxon>
        <taxon>Schizophyllaceae</taxon>
        <taxon>Schizophyllum</taxon>
    </lineage>
</organism>
<accession>A0A550CK91</accession>
<proteinExistence type="predicted"/>
<protein>
    <submittedName>
        <fullName evidence="1">Uncharacterized protein</fullName>
    </submittedName>
</protein>